<comment type="pathway">
    <text evidence="1">Metabolic intermediate biosynthesis; chorismate biosynthesis; chorismate from D-erythrose 4-phosphate and phosphoenolpyruvate: step 4/7.</text>
</comment>
<feature type="domain" description="Shikimate dehydrogenase substrate binding N-terminal" evidence="4">
    <location>
        <begin position="6"/>
        <end position="89"/>
    </location>
</feature>
<dbReference type="GO" id="GO:0004764">
    <property type="term" value="F:shikimate 3-dehydrogenase (NADP+) activity"/>
    <property type="evidence" value="ECO:0007669"/>
    <property type="project" value="UniProtKB-EC"/>
</dbReference>
<evidence type="ECO:0000313" key="6">
    <source>
        <dbReference type="Proteomes" id="UP000837803"/>
    </source>
</evidence>
<evidence type="ECO:0000313" key="5">
    <source>
        <dbReference type="EMBL" id="CAH1000082.1"/>
    </source>
</evidence>
<sequence length="251" mass="27225">MPTYALLGYPLTHSFSRTYFTKKFASLGLADTHRYVNFELQSVNQLEEKLDEYNDVAGFNVTIPHKRAILSLLDAIDPIAASIGAVNTVIVHDGRLTGYNTDYLGFRDDLLEQLAARGRNLPTESKALILGTGGASLAVAAALDDLGIEHSFVSRSAGANRLTYDALSGEVLQQCRLLVNTTPLGMYPNVSAAPYLDYGALTAEHFCYDLTYNPPETAFMRRARAAGAGAANGQGMLVKQAEAAWKIWTAE</sequence>
<dbReference type="SUPFAM" id="SSF53223">
    <property type="entry name" value="Aminoacid dehydrogenase-like, N-terminal domain"/>
    <property type="match status" value="1"/>
</dbReference>
<reference evidence="5" key="1">
    <citation type="submission" date="2021-12" db="EMBL/GenBank/DDBJ databases">
        <authorList>
            <person name="Rodrigo-Torres L."/>
            <person name="Arahal R. D."/>
            <person name="Lucena T."/>
        </authorList>
    </citation>
    <scope>NUCLEOTIDE SEQUENCE</scope>
    <source>
        <strain evidence="5">CECT 8419</strain>
    </source>
</reference>
<dbReference type="Gene3D" id="3.40.50.10860">
    <property type="entry name" value="Leucine Dehydrogenase, chain A, domain 1"/>
    <property type="match status" value="1"/>
</dbReference>
<name>A0ABM9AZK4_9BACT</name>
<dbReference type="Pfam" id="PF08501">
    <property type="entry name" value="Shikimate_dh_N"/>
    <property type="match status" value="1"/>
</dbReference>
<protein>
    <submittedName>
        <fullName evidence="5">Shikimate dehydrogenase (NADP(+))</fullName>
        <ecNumber evidence="5">1.1.1.25</ecNumber>
    </submittedName>
</protein>
<keyword evidence="6" id="KW-1185">Reference proteome</keyword>
<dbReference type="CDD" id="cd01065">
    <property type="entry name" value="NAD_bind_Shikimate_DH"/>
    <property type="match status" value="1"/>
</dbReference>
<dbReference type="Proteomes" id="UP000837803">
    <property type="component" value="Unassembled WGS sequence"/>
</dbReference>
<dbReference type="EMBL" id="CAKLPZ010000001">
    <property type="protein sequence ID" value="CAH1000082.1"/>
    <property type="molecule type" value="Genomic_DNA"/>
</dbReference>
<evidence type="ECO:0000256" key="2">
    <source>
        <dbReference type="ARBA" id="ARBA00023002"/>
    </source>
</evidence>
<accession>A0ABM9AZK4</accession>
<dbReference type="EC" id="1.1.1.25" evidence="5"/>
<evidence type="ECO:0000256" key="1">
    <source>
        <dbReference type="ARBA" id="ARBA00004871"/>
    </source>
</evidence>
<dbReference type="InterPro" id="IPR022893">
    <property type="entry name" value="Shikimate_DH_fam"/>
</dbReference>
<dbReference type="InterPro" id="IPR046346">
    <property type="entry name" value="Aminoacid_DH-like_N_sf"/>
</dbReference>
<keyword evidence="2 5" id="KW-0560">Oxidoreductase</keyword>
<dbReference type="InterPro" id="IPR013708">
    <property type="entry name" value="Shikimate_DH-bd_N"/>
</dbReference>
<dbReference type="PANTHER" id="PTHR21089">
    <property type="entry name" value="SHIKIMATE DEHYDROGENASE"/>
    <property type="match status" value="1"/>
</dbReference>
<dbReference type="InterPro" id="IPR036291">
    <property type="entry name" value="NAD(P)-bd_dom_sf"/>
</dbReference>
<gene>
    <name evidence="5" type="primary">aroE</name>
    <name evidence="5" type="ORF">LEM8419_01250</name>
</gene>
<evidence type="ECO:0000256" key="3">
    <source>
        <dbReference type="ARBA" id="ARBA00023141"/>
    </source>
</evidence>
<dbReference type="SUPFAM" id="SSF51735">
    <property type="entry name" value="NAD(P)-binding Rossmann-fold domains"/>
    <property type="match status" value="1"/>
</dbReference>
<organism evidence="5 6">
    <name type="scientific">Neolewinella maritima</name>
    <dbReference type="NCBI Taxonomy" id="1383882"/>
    <lineage>
        <taxon>Bacteria</taxon>
        <taxon>Pseudomonadati</taxon>
        <taxon>Bacteroidota</taxon>
        <taxon>Saprospiria</taxon>
        <taxon>Saprospirales</taxon>
        <taxon>Lewinellaceae</taxon>
        <taxon>Neolewinella</taxon>
    </lineage>
</organism>
<comment type="caution">
    <text evidence="5">The sequence shown here is derived from an EMBL/GenBank/DDBJ whole genome shotgun (WGS) entry which is preliminary data.</text>
</comment>
<dbReference type="PANTHER" id="PTHR21089:SF1">
    <property type="entry name" value="BIFUNCTIONAL 3-DEHYDROQUINATE DEHYDRATASE_SHIKIMATE DEHYDROGENASE, CHLOROPLASTIC"/>
    <property type="match status" value="1"/>
</dbReference>
<keyword evidence="3" id="KW-0028">Amino-acid biosynthesis</keyword>
<keyword evidence="3" id="KW-0057">Aromatic amino acid biosynthesis</keyword>
<dbReference type="Gene3D" id="3.40.50.720">
    <property type="entry name" value="NAD(P)-binding Rossmann-like Domain"/>
    <property type="match status" value="1"/>
</dbReference>
<evidence type="ECO:0000259" key="4">
    <source>
        <dbReference type="Pfam" id="PF08501"/>
    </source>
</evidence>
<proteinExistence type="predicted"/>
<dbReference type="RefSeq" id="WP_238750158.1">
    <property type="nucleotide sequence ID" value="NZ_CAKLPZ010000001.1"/>
</dbReference>